<feature type="transmembrane region" description="Helical" evidence="2">
    <location>
        <begin position="355"/>
        <end position="374"/>
    </location>
</feature>
<evidence type="ECO:0000256" key="1">
    <source>
        <dbReference type="SAM" id="MobiDB-lite"/>
    </source>
</evidence>
<reference evidence="4" key="1">
    <citation type="submission" date="2025-08" db="UniProtKB">
        <authorList>
            <consortium name="RefSeq"/>
        </authorList>
    </citation>
    <scope>IDENTIFICATION</scope>
    <source>
        <tissue evidence="4">Testes</tissue>
    </source>
</reference>
<keyword evidence="3" id="KW-1185">Reference proteome</keyword>
<feature type="transmembrane region" description="Helical" evidence="2">
    <location>
        <begin position="227"/>
        <end position="251"/>
    </location>
</feature>
<keyword evidence="2" id="KW-0812">Transmembrane</keyword>
<sequence length="495" mass="56884">MPIRLFPSIYLLIYRLSTLLDVKRDDGRDFRRFFEGFGQTYDDIRFASTRDRPTCSAMETFLGDKTFREVVNLLRDLQRNDCVEVIHEAIFSQLKRKAAASSPDQAGTNFYFNAEDDEINKRKARRRKTKKSLESHEKDTKGEKNAPRKVKSTSGKGGIDNILGYSSSMLQRPAVPKSVETLGSRRQSSSVPCIIYQHLKMVVADITSFIRQHIFQDRIDTGMKSSILHVITAANRIVALFLLANDFIIILNSTLTLWSSLHAFSVLEHLSVGMSVIGDWVMMPMVRKLWEIVVELRKREMLGERQKEKKAEIKAKHYTPYVMRRINYIEEQCRKDIQKLSAKEKTEMEYIRKTFLFILPFEITLICIGIYQLYSSTHSLLDSPLSVLNLCIALLILDIAVRSTLISLHYIIVDSTNRFKIDDDYLIPRVEALEQYMKVAFLERQQLKKTTVSPFSGKSRSITRAFSVNQMGGINKACQADEFNAPIVSRMNSSI</sequence>
<dbReference type="GeneID" id="100373295"/>
<evidence type="ECO:0000313" key="4">
    <source>
        <dbReference type="RefSeq" id="XP_002741616.2"/>
    </source>
</evidence>
<gene>
    <name evidence="4" type="primary">LOC100373295</name>
</gene>
<protein>
    <submittedName>
        <fullName evidence="4">Uncharacterized protein LOC100373295</fullName>
    </submittedName>
</protein>
<organism evidence="3 4">
    <name type="scientific">Saccoglossus kowalevskii</name>
    <name type="common">Acorn worm</name>
    <dbReference type="NCBI Taxonomy" id="10224"/>
    <lineage>
        <taxon>Eukaryota</taxon>
        <taxon>Metazoa</taxon>
        <taxon>Hemichordata</taxon>
        <taxon>Enteropneusta</taxon>
        <taxon>Harrimaniidae</taxon>
        <taxon>Saccoglossus</taxon>
    </lineage>
</organism>
<dbReference type="RefSeq" id="XP_002741616.2">
    <property type="nucleotide sequence ID" value="XM_002741570.2"/>
</dbReference>
<dbReference type="Gene3D" id="1.10.533.10">
    <property type="entry name" value="Death Domain, Fas"/>
    <property type="match status" value="1"/>
</dbReference>
<name>A0ABM0H0Q1_SACKO</name>
<keyword evidence="2" id="KW-1133">Transmembrane helix</keyword>
<feature type="compositionally biased region" description="Basic and acidic residues" evidence="1">
    <location>
        <begin position="131"/>
        <end position="146"/>
    </location>
</feature>
<feature type="transmembrane region" description="Helical" evidence="2">
    <location>
        <begin position="386"/>
        <end position="412"/>
    </location>
</feature>
<evidence type="ECO:0000256" key="2">
    <source>
        <dbReference type="SAM" id="Phobius"/>
    </source>
</evidence>
<evidence type="ECO:0000313" key="3">
    <source>
        <dbReference type="Proteomes" id="UP000694865"/>
    </source>
</evidence>
<dbReference type="Proteomes" id="UP000694865">
    <property type="component" value="Unplaced"/>
</dbReference>
<accession>A0ABM0H0Q1</accession>
<feature type="region of interest" description="Disordered" evidence="1">
    <location>
        <begin position="121"/>
        <end position="159"/>
    </location>
</feature>
<keyword evidence="2" id="KW-0472">Membrane</keyword>
<proteinExistence type="predicted"/>
<dbReference type="SUPFAM" id="SSF47986">
    <property type="entry name" value="DEATH domain"/>
    <property type="match status" value="1"/>
</dbReference>
<dbReference type="InterPro" id="IPR011029">
    <property type="entry name" value="DEATH-like_dom_sf"/>
</dbReference>